<gene>
    <name evidence="1" type="ORF">TorRG33x02_286830</name>
</gene>
<dbReference type="InParanoid" id="A0A2P5CFB6"/>
<comment type="caution">
    <text evidence="1">The sequence shown here is derived from an EMBL/GenBank/DDBJ whole genome shotgun (WGS) entry which is preliminary data.</text>
</comment>
<organism evidence="1 2">
    <name type="scientific">Trema orientale</name>
    <name type="common">Charcoal tree</name>
    <name type="synonym">Celtis orientalis</name>
    <dbReference type="NCBI Taxonomy" id="63057"/>
    <lineage>
        <taxon>Eukaryota</taxon>
        <taxon>Viridiplantae</taxon>
        <taxon>Streptophyta</taxon>
        <taxon>Embryophyta</taxon>
        <taxon>Tracheophyta</taxon>
        <taxon>Spermatophyta</taxon>
        <taxon>Magnoliopsida</taxon>
        <taxon>eudicotyledons</taxon>
        <taxon>Gunneridae</taxon>
        <taxon>Pentapetalae</taxon>
        <taxon>rosids</taxon>
        <taxon>fabids</taxon>
        <taxon>Rosales</taxon>
        <taxon>Cannabaceae</taxon>
        <taxon>Trema</taxon>
    </lineage>
</organism>
<dbReference type="EMBL" id="JXTC01000371">
    <property type="protein sequence ID" value="PON59741.1"/>
    <property type="molecule type" value="Genomic_DNA"/>
</dbReference>
<evidence type="ECO:0000313" key="1">
    <source>
        <dbReference type="EMBL" id="PON59741.1"/>
    </source>
</evidence>
<name>A0A2P5CFB6_TREOI</name>
<evidence type="ECO:0000313" key="2">
    <source>
        <dbReference type="Proteomes" id="UP000237000"/>
    </source>
</evidence>
<dbReference type="AlphaFoldDB" id="A0A2P5CFB6"/>
<proteinExistence type="predicted"/>
<accession>A0A2P5CFB6</accession>
<keyword evidence="2" id="KW-1185">Reference proteome</keyword>
<dbReference type="Proteomes" id="UP000237000">
    <property type="component" value="Unassembled WGS sequence"/>
</dbReference>
<sequence length="41" mass="4977">MLVYTIINLITFFLFFLLLQDHKSATCFLLHCQKFIELIWV</sequence>
<protein>
    <submittedName>
        <fullName evidence="1">Uncharacterized protein</fullName>
    </submittedName>
</protein>
<reference evidence="2" key="1">
    <citation type="submission" date="2016-06" db="EMBL/GenBank/DDBJ databases">
        <title>Parallel loss of symbiosis genes in relatives of nitrogen-fixing non-legume Parasponia.</title>
        <authorList>
            <person name="Van Velzen R."/>
            <person name="Holmer R."/>
            <person name="Bu F."/>
            <person name="Rutten L."/>
            <person name="Van Zeijl A."/>
            <person name="Liu W."/>
            <person name="Santuari L."/>
            <person name="Cao Q."/>
            <person name="Sharma T."/>
            <person name="Shen D."/>
            <person name="Roswanjaya Y."/>
            <person name="Wardhani T."/>
            <person name="Kalhor M.S."/>
            <person name="Jansen J."/>
            <person name="Van den Hoogen J."/>
            <person name="Gungor B."/>
            <person name="Hartog M."/>
            <person name="Hontelez J."/>
            <person name="Verver J."/>
            <person name="Yang W.-C."/>
            <person name="Schijlen E."/>
            <person name="Repin R."/>
            <person name="Schilthuizen M."/>
            <person name="Schranz E."/>
            <person name="Heidstra R."/>
            <person name="Miyata K."/>
            <person name="Fedorova E."/>
            <person name="Kohlen W."/>
            <person name="Bisseling T."/>
            <person name="Smit S."/>
            <person name="Geurts R."/>
        </authorList>
    </citation>
    <scope>NUCLEOTIDE SEQUENCE [LARGE SCALE GENOMIC DNA]</scope>
    <source>
        <strain evidence="2">cv. RG33-2</strain>
    </source>
</reference>